<reference evidence="2" key="1">
    <citation type="journal article" date="2014" name="Front. Microbiol.">
        <title>High frequency of phylogenetically diverse reductive dehalogenase-homologous genes in deep subseafloor sedimentary metagenomes.</title>
        <authorList>
            <person name="Kawai M."/>
            <person name="Futagami T."/>
            <person name="Toyoda A."/>
            <person name="Takaki Y."/>
            <person name="Nishi S."/>
            <person name="Hori S."/>
            <person name="Arai W."/>
            <person name="Tsubouchi T."/>
            <person name="Morono Y."/>
            <person name="Uchiyama I."/>
            <person name="Ito T."/>
            <person name="Fujiyama A."/>
            <person name="Inagaki F."/>
            <person name="Takami H."/>
        </authorList>
    </citation>
    <scope>NUCLEOTIDE SEQUENCE</scope>
    <source>
        <strain evidence="2">Expedition CK06-06</strain>
    </source>
</reference>
<accession>X1VI18</accession>
<dbReference type="EMBL" id="BARW01031873">
    <property type="protein sequence ID" value="GAJ07130.1"/>
    <property type="molecule type" value="Genomic_DNA"/>
</dbReference>
<sequence>QEKVKEGADLAHLKPPHMNAPKEALEQLLRLSG</sequence>
<comment type="caution">
    <text evidence="2">The sequence shown here is derived from an EMBL/GenBank/DDBJ whole genome shotgun (WGS) entry which is preliminary data.</text>
</comment>
<evidence type="ECO:0000313" key="2">
    <source>
        <dbReference type="EMBL" id="GAJ07130.1"/>
    </source>
</evidence>
<name>X1VI18_9ZZZZ</name>
<protein>
    <submittedName>
        <fullName evidence="2">Uncharacterized protein</fullName>
    </submittedName>
</protein>
<feature type="non-terminal residue" evidence="2">
    <location>
        <position position="1"/>
    </location>
</feature>
<feature type="region of interest" description="Disordered" evidence="1">
    <location>
        <begin position="1"/>
        <end position="23"/>
    </location>
</feature>
<gene>
    <name evidence="2" type="ORF">S12H4_50584</name>
</gene>
<dbReference type="AlphaFoldDB" id="X1VI18"/>
<organism evidence="2">
    <name type="scientific">marine sediment metagenome</name>
    <dbReference type="NCBI Taxonomy" id="412755"/>
    <lineage>
        <taxon>unclassified sequences</taxon>
        <taxon>metagenomes</taxon>
        <taxon>ecological metagenomes</taxon>
    </lineage>
</organism>
<proteinExistence type="predicted"/>
<evidence type="ECO:0000256" key="1">
    <source>
        <dbReference type="SAM" id="MobiDB-lite"/>
    </source>
</evidence>
<feature type="compositionally biased region" description="Basic and acidic residues" evidence="1">
    <location>
        <begin position="1"/>
        <end position="12"/>
    </location>
</feature>